<dbReference type="GO" id="GO:0003677">
    <property type="term" value="F:DNA binding"/>
    <property type="evidence" value="ECO:0007669"/>
    <property type="project" value="UniProtKB-KW"/>
</dbReference>
<keyword evidence="4 12" id="KW-0347">Helicase</keyword>
<dbReference type="GO" id="GO:0005524">
    <property type="term" value="F:ATP binding"/>
    <property type="evidence" value="ECO:0007669"/>
    <property type="project" value="UniProtKB-UniRule"/>
</dbReference>
<dbReference type="GO" id="GO:0016887">
    <property type="term" value="F:ATP hydrolysis activity"/>
    <property type="evidence" value="ECO:0007669"/>
    <property type="project" value="RHEA"/>
</dbReference>
<dbReference type="PROSITE" id="PS51198">
    <property type="entry name" value="UVRD_HELICASE_ATP_BIND"/>
    <property type="match status" value="1"/>
</dbReference>
<dbReference type="EC" id="5.6.2.4" evidence="9"/>
<evidence type="ECO:0000256" key="13">
    <source>
        <dbReference type="SAM" id="MobiDB-lite"/>
    </source>
</evidence>
<dbReference type="Gene3D" id="3.40.50.300">
    <property type="entry name" value="P-loop containing nucleotide triphosphate hydrolases"/>
    <property type="match status" value="2"/>
</dbReference>
<dbReference type="PANTHER" id="PTHR11070:SF2">
    <property type="entry name" value="ATP-DEPENDENT DNA HELICASE SRS2"/>
    <property type="match status" value="1"/>
</dbReference>
<evidence type="ECO:0000259" key="15">
    <source>
        <dbReference type="PROSITE" id="PS51217"/>
    </source>
</evidence>
<feature type="binding site" evidence="12">
    <location>
        <begin position="489"/>
        <end position="496"/>
    </location>
    <ligand>
        <name>ATP</name>
        <dbReference type="ChEBI" id="CHEBI:30616"/>
    </ligand>
</feature>
<dbReference type="SUPFAM" id="SSF52540">
    <property type="entry name" value="P-loop containing nucleoside triphosphate hydrolases"/>
    <property type="match status" value="1"/>
</dbReference>
<feature type="domain" description="UvrD-like helicase ATP-binding" evidence="14">
    <location>
        <begin position="468"/>
        <end position="750"/>
    </location>
</feature>
<dbReference type="EMBL" id="CAACVI010000052">
    <property type="protein sequence ID" value="VEN75433.1"/>
    <property type="molecule type" value="Genomic_DNA"/>
</dbReference>
<evidence type="ECO:0000256" key="11">
    <source>
        <dbReference type="ARBA" id="ARBA00048988"/>
    </source>
</evidence>
<dbReference type="AlphaFoldDB" id="A0A484HQ36"/>
<dbReference type="InterPro" id="IPR000212">
    <property type="entry name" value="DNA_helicase_UvrD/REP"/>
</dbReference>
<keyword evidence="6" id="KW-0238">DNA-binding</keyword>
<evidence type="ECO:0000256" key="9">
    <source>
        <dbReference type="ARBA" id="ARBA00034808"/>
    </source>
</evidence>
<evidence type="ECO:0000256" key="5">
    <source>
        <dbReference type="ARBA" id="ARBA00022840"/>
    </source>
</evidence>
<evidence type="ECO:0000256" key="3">
    <source>
        <dbReference type="ARBA" id="ARBA00022801"/>
    </source>
</evidence>
<dbReference type="InterPro" id="IPR016195">
    <property type="entry name" value="Pol/histidinol_Pase-like"/>
</dbReference>
<keyword evidence="5 12" id="KW-0067">ATP-binding</keyword>
<dbReference type="CDD" id="cd17932">
    <property type="entry name" value="DEXQc_UvrD"/>
    <property type="match status" value="1"/>
</dbReference>
<evidence type="ECO:0000256" key="2">
    <source>
        <dbReference type="ARBA" id="ARBA00022741"/>
    </source>
</evidence>
<evidence type="ECO:0000256" key="12">
    <source>
        <dbReference type="PROSITE-ProRule" id="PRU00560"/>
    </source>
</evidence>
<keyword evidence="2 12" id="KW-0547">Nucleotide-binding</keyword>
<evidence type="ECO:0000256" key="4">
    <source>
        <dbReference type="ARBA" id="ARBA00022806"/>
    </source>
</evidence>
<feature type="domain" description="UvrD-like helicase C-terminal" evidence="15">
    <location>
        <begin position="751"/>
        <end position="1036"/>
    </location>
</feature>
<keyword evidence="3 12" id="KW-0378">Hydrolase</keyword>
<dbReference type="Gene3D" id="1.10.486.10">
    <property type="entry name" value="PCRA, domain 4"/>
    <property type="match status" value="1"/>
</dbReference>
<evidence type="ECO:0000256" key="7">
    <source>
        <dbReference type="ARBA" id="ARBA00023235"/>
    </source>
</evidence>
<dbReference type="Gene3D" id="1.10.10.160">
    <property type="match status" value="1"/>
</dbReference>
<gene>
    <name evidence="16" type="ORF">EPICR_90029</name>
</gene>
<evidence type="ECO:0000256" key="1">
    <source>
        <dbReference type="ARBA" id="ARBA00009922"/>
    </source>
</evidence>
<dbReference type="CDD" id="cd19067">
    <property type="entry name" value="PfuEndoQ-like"/>
    <property type="match status" value="1"/>
</dbReference>
<reference evidence="16" key="1">
    <citation type="submission" date="2019-01" db="EMBL/GenBank/DDBJ databases">
        <authorList>
            <consortium name="Genoscope - CEA"/>
            <person name="William W."/>
        </authorList>
    </citation>
    <scope>NUCLEOTIDE SEQUENCE</scope>
    <source>
        <strain evidence="16">CR-1</strain>
    </source>
</reference>
<comment type="similarity">
    <text evidence="1">Belongs to the helicase family. UvrD subfamily.</text>
</comment>
<proteinExistence type="inferred from homology"/>
<dbReference type="InterPro" id="IPR014017">
    <property type="entry name" value="DNA_helicase_UvrD-like_C"/>
</dbReference>
<evidence type="ECO:0000313" key="16">
    <source>
        <dbReference type="EMBL" id="VEN75433.1"/>
    </source>
</evidence>
<sequence>MRFIADFHVHSKFSRATSKNLDLENLYIAARMKGIAVVGTGDFTCPQWMEEIREKLEPAEPGLFKLKESLEKACDARVPASCRGKTRFVLSVEISNIYKKNGAVRKNHNLILAPGTREAEALNARLDKIGNLRSDGRPILGLDARDLLEIMLETTDRGFFIPAHVWTPWFSLFGSKSGFDSIEECFGDLTPHIFALETGLSSDPPMNWRVSALDGLTLVSNSDAHSPMKLGREANLFDADLDYDDIVSAMKTGDPGRFLGTLEFYPEEGKYHLDGHRACGVRLSPDETRKLGDVCPRCGKPLTLGVLRRVDDLADRPLGQTPRKRHSYQSIVPLTDILSEIFKVGPGSKKVQRAYMSVLRNLGPELPILHSLPLDALAESGILPLREAVSRMREGNIRVLGGYDGEFGTVEIFKPGEREALFGQRTLFEMGPPPKSPAASKKPGALKKPAAPPPKKPRTPKPADAPEPVFNARQKAIVRAAPGPMRVSAGPGTGKTRALAGRIAYLIKEKGVAPQSILAVTFTQKAAAEMKARIARMIPHLKTPPCAATFHSFCLDVLQSAAKDDGDGRRFSIIDERERLSLVADAAAMAAEKGFDVSSRADELADGVARAKQALLFPESDLRNAARGMDPAELFAVYRAYQDLLSSQLLWDYEDLIFETCRLFESRPDVRDACEKRFAHILVDECQDLNFAQYRLIRLLAPPGKSVFLIGDPDQSIYGFRGSSPGYLKRFLKDYPEATRAGLDRNYRSTPTILDAAFKVIEKRRFDPSAPKVWSDLAGGAPVGIIRTRTEKAEAEAIVAAIERMTGGSGFFSLDSGRADGAVPAGNRGFSDFAVLFRTAAQGLEIKKAFDRSGMPCRLLSKKDAFFKKDLAPLICLFKWVHDCAPVLDMEAVFSRSKSGVGAKTARAFKMWRYQKGLGLSEAIRQAARLPLPGMGKAAQYKLTAFFQRIEGLRREMSGLSISDRLHRLAAFLKWEPSLESDPKTREGFERLIETARSANGSPRDFLDSLALETDSDVFDKRAEAISLMTMHASKGLEFPVVFIAGCEMGLAPFERAGEDEGPDERRDRLDEERRLFYVAMTRAGEELYLSHAERRMIRGRLVSAKRSGFVSEIDEGLRRDVDVFGDKNKAPRQTQYRLF</sequence>
<feature type="region of interest" description="Disordered" evidence="13">
    <location>
        <begin position="427"/>
        <end position="468"/>
    </location>
</feature>
<dbReference type="PANTHER" id="PTHR11070">
    <property type="entry name" value="UVRD / RECB / PCRA DNA HELICASE FAMILY MEMBER"/>
    <property type="match status" value="1"/>
</dbReference>
<dbReference type="GO" id="GO:0000725">
    <property type="term" value="P:recombinational repair"/>
    <property type="evidence" value="ECO:0007669"/>
    <property type="project" value="TreeGrafter"/>
</dbReference>
<comment type="catalytic activity">
    <reaction evidence="11">
        <text>ATP + H2O = ADP + phosphate + H(+)</text>
        <dbReference type="Rhea" id="RHEA:13065"/>
        <dbReference type="ChEBI" id="CHEBI:15377"/>
        <dbReference type="ChEBI" id="CHEBI:15378"/>
        <dbReference type="ChEBI" id="CHEBI:30616"/>
        <dbReference type="ChEBI" id="CHEBI:43474"/>
        <dbReference type="ChEBI" id="CHEBI:456216"/>
        <dbReference type="EC" id="5.6.2.4"/>
    </reaction>
</comment>
<name>A0A484HQ36_9BACT</name>
<evidence type="ECO:0000256" key="6">
    <source>
        <dbReference type="ARBA" id="ARBA00023125"/>
    </source>
</evidence>
<dbReference type="InterPro" id="IPR014016">
    <property type="entry name" value="UvrD-like_ATP-bd"/>
</dbReference>
<evidence type="ECO:0000259" key="14">
    <source>
        <dbReference type="PROSITE" id="PS51198"/>
    </source>
</evidence>
<evidence type="ECO:0000256" key="8">
    <source>
        <dbReference type="ARBA" id="ARBA00034617"/>
    </source>
</evidence>
<keyword evidence="7" id="KW-0413">Isomerase</keyword>
<accession>A0A484HQ36</accession>
<comment type="catalytic activity">
    <reaction evidence="8">
        <text>Couples ATP hydrolysis with the unwinding of duplex DNA by translocating in the 3'-5' direction.</text>
        <dbReference type="EC" id="5.6.2.4"/>
    </reaction>
</comment>
<dbReference type="InterPro" id="IPR027417">
    <property type="entry name" value="P-loop_NTPase"/>
</dbReference>
<protein>
    <recommendedName>
        <fullName evidence="9">DNA 3'-5' helicase</fullName>
        <ecNumber evidence="9">5.6.2.4</ecNumber>
    </recommendedName>
    <alternativeName>
        <fullName evidence="10">DNA 3'-5' helicase II</fullName>
    </alternativeName>
</protein>
<feature type="compositionally biased region" description="Low complexity" evidence="13">
    <location>
        <begin position="437"/>
        <end position="449"/>
    </location>
</feature>
<dbReference type="Pfam" id="PF00580">
    <property type="entry name" value="UvrD-helicase"/>
    <property type="match status" value="1"/>
</dbReference>
<dbReference type="InterPro" id="IPR013986">
    <property type="entry name" value="DExx_box_DNA_helicase_dom_sf"/>
</dbReference>
<dbReference type="SUPFAM" id="SSF89550">
    <property type="entry name" value="PHP domain-like"/>
    <property type="match status" value="1"/>
</dbReference>
<organism evidence="16">
    <name type="scientific">uncultured Desulfobacteraceae bacterium</name>
    <dbReference type="NCBI Taxonomy" id="218296"/>
    <lineage>
        <taxon>Bacteria</taxon>
        <taxon>Pseudomonadati</taxon>
        <taxon>Thermodesulfobacteriota</taxon>
        <taxon>Desulfobacteria</taxon>
        <taxon>Desulfobacterales</taxon>
        <taxon>Desulfobacteraceae</taxon>
        <taxon>environmental samples</taxon>
    </lineage>
</organism>
<dbReference type="Gene3D" id="3.20.20.140">
    <property type="entry name" value="Metal-dependent hydrolases"/>
    <property type="match status" value="1"/>
</dbReference>
<dbReference type="Pfam" id="PF13361">
    <property type="entry name" value="UvrD_C"/>
    <property type="match status" value="2"/>
</dbReference>
<dbReference type="PROSITE" id="PS51217">
    <property type="entry name" value="UVRD_HELICASE_CTER"/>
    <property type="match status" value="1"/>
</dbReference>
<dbReference type="GO" id="GO:0043138">
    <property type="term" value="F:3'-5' DNA helicase activity"/>
    <property type="evidence" value="ECO:0007669"/>
    <property type="project" value="UniProtKB-EC"/>
</dbReference>
<evidence type="ECO:0000256" key="10">
    <source>
        <dbReference type="ARBA" id="ARBA00034923"/>
    </source>
</evidence>